<evidence type="ECO:0000313" key="4">
    <source>
        <dbReference type="EMBL" id="KAF4121547.1"/>
    </source>
</evidence>
<dbReference type="SUPFAM" id="SSF57701">
    <property type="entry name" value="Zn2/Cys6 DNA-binding domain"/>
    <property type="match status" value="1"/>
</dbReference>
<dbReference type="PANTHER" id="PTHR38791:SF13">
    <property type="entry name" value="ZN(2)-C6 FUNGAL-TYPE DOMAIN-CONTAINING PROTEIN"/>
    <property type="match status" value="1"/>
</dbReference>
<dbReference type="RefSeq" id="XP_035320199.1">
    <property type="nucleotide sequence ID" value="XM_035463935.1"/>
</dbReference>
<dbReference type="InterPro" id="IPR036864">
    <property type="entry name" value="Zn2-C6_fun-type_DNA-bd_sf"/>
</dbReference>
<dbReference type="OrthoDB" id="4314040at2759"/>
<dbReference type="PROSITE" id="PS00463">
    <property type="entry name" value="ZN2_CY6_FUNGAL_1"/>
    <property type="match status" value="1"/>
</dbReference>
<gene>
    <name evidence="4" type="ORF">GMORB2_1955</name>
</gene>
<dbReference type="GO" id="GO:0000981">
    <property type="term" value="F:DNA-binding transcription factor activity, RNA polymerase II-specific"/>
    <property type="evidence" value="ECO:0007669"/>
    <property type="project" value="InterPro"/>
</dbReference>
<proteinExistence type="predicted"/>
<dbReference type="PANTHER" id="PTHR38791">
    <property type="entry name" value="ZN(II)2CYS6 TRANSCRIPTION FACTOR (EUROFUNG)-RELATED-RELATED"/>
    <property type="match status" value="1"/>
</dbReference>
<dbReference type="Gene3D" id="4.10.240.10">
    <property type="entry name" value="Zn(2)-C6 fungal-type DNA-binding domain"/>
    <property type="match status" value="1"/>
</dbReference>
<feature type="compositionally biased region" description="Polar residues" evidence="2">
    <location>
        <begin position="92"/>
        <end position="114"/>
    </location>
</feature>
<dbReference type="Pfam" id="PF00172">
    <property type="entry name" value="Zn_clus"/>
    <property type="match status" value="1"/>
</dbReference>
<dbReference type="CDD" id="cd00067">
    <property type="entry name" value="GAL4"/>
    <property type="match status" value="1"/>
</dbReference>
<evidence type="ECO:0000259" key="3">
    <source>
        <dbReference type="PROSITE" id="PS50048"/>
    </source>
</evidence>
<evidence type="ECO:0000313" key="5">
    <source>
        <dbReference type="Proteomes" id="UP000749293"/>
    </source>
</evidence>
<evidence type="ECO:0000256" key="1">
    <source>
        <dbReference type="ARBA" id="ARBA00023242"/>
    </source>
</evidence>
<keyword evidence="1" id="KW-0539">Nucleus</keyword>
<dbReference type="InterPro" id="IPR021858">
    <property type="entry name" value="Fun_TF"/>
</dbReference>
<protein>
    <submittedName>
        <fullName evidence="4">Fungal Zn(2)-Cys(6) binuclear cluster domain</fullName>
    </submittedName>
</protein>
<accession>A0A9P5D0F5</accession>
<dbReference type="PROSITE" id="PS50048">
    <property type="entry name" value="ZN2_CY6_FUNGAL_2"/>
    <property type="match status" value="1"/>
</dbReference>
<keyword evidence="5" id="KW-1185">Reference proteome</keyword>
<sequence>MVYCGKPSRGCQMCRTRRIKCDETKPTCNQCAKSRRQCPGYKHDFDLVFRNETQATERRARKSQKAASQKLRNGQAGASSSSKDADAGSESQSAESVSKEVSITTPRNSRALQMAPDQQASCHFVSNFVMVSRQGFSPGWMNYLMPLLKIDRIPESLRLAFTACSFASIGNRVGGGNTFARMAIAQYTQALSATHKALQDPATALTDATLASTLLLGVYEAISANRIGSMAWGSHIEGAIQLVKARGRSQLKTKVGVMLFSTVRTQMIGFMHANQTPPTMSAEWWTSGDTHDTTACATQRLSIRVGELRAEVNRLLSTLDRTPDNIQLMLDLMRRCQMMDQELANWFHDAPPHYTYKTAAWEDNVPNGDYFKAEVYPGRVDLYQDLWVASVWNNVRTSRILLSSSIVRCAAWICAPIDYRTTPEYAWVSRIARETITDIIASVPYLLGWFSKRKHLLERTGLSSFGCGDEDAQKALPGLQLSWPLVCIQNQDFISDSERAWVKGRLHFINEQLGVRSAGLLGQLNLRMPSMLIRRDGTMANLTAGVGFEKMLRGKASNDVGSFFTARRGQVTDQGE</sequence>
<dbReference type="GO" id="GO:0008270">
    <property type="term" value="F:zinc ion binding"/>
    <property type="evidence" value="ECO:0007669"/>
    <property type="project" value="InterPro"/>
</dbReference>
<feature type="domain" description="Zn(2)-C6 fungal-type" evidence="3">
    <location>
        <begin position="10"/>
        <end position="38"/>
    </location>
</feature>
<dbReference type="InterPro" id="IPR053175">
    <property type="entry name" value="DHMBA_Reg_Transcription_Factor"/>
</dbReference>
<reference evidence="4" key="1">
    <citation type="submission" date="2020-03" db="EMBL/GenBank/DDBJ databases">
        <title>Site-based positive gene gene selection in Geosmithia morbida across the United States reveals a broad range of putative effectors and factors for local host and environmental adapation.</title>
        <authorList>
            <person name="Onufrak A."/>
            <person name="Murdoch R.W."/>
            <person name="Gazis R."/>
            <person name="Huff M."/>
            <person name="Staton M."/>
            <person name="Klingeman W."/>
            <person name="Hadziabdic D."/>
        </authorList>
    </citation>
    <scope>NUCLEOTIDE SEQUENCE</scope>
    <source>
        <strain evidence="4">1262</strain>
    </source>
</reference>
<dbReference type="InterPro" id="IPR001138">
    <property type="entry name" value="Zn2Cys6_DnaBD"/>
</dbReference>
<comment type="caution">
    <text evidence="4">The sequence shown here is derived from an EMBL/GenBank/DDBJ whole genome shotgun (WGS) entry which is preliminary data.</text>
</comment>
<dbReference type="AlphaFoldDB" id="A0A9P5D0F5"/>
<dbReference type="Proteomes" id="UP000749293">
    <property type="component" value="Unassembled WGS sequence"/>
</dbReference>
<dbReference type="SMART" id="SM00066">
    <property type="entry name" value="GAL4"/>
    <property type="match status" value="1"/>
</dbReference>
<evidence type="ECO:0000256" key="2">
    <source>
        <dbReference type="SAM" id="MobiDB-lite"/>
    </source>
</evidence>
<dbReference type="Pfam" id="PF11951">
    <property type="entry name" value="Fungal_trans_2"/>
    <property type="match status" value="1"/>
</dbReference>
<name>A0A9P5D0F5_9HYPO</name>
<dbReference type="GeneID" id="55968185"/>
<dbReference type="EMBL" id="JAANYQ010000012">
    <property type="protein sequence ID" value="KAF4121547.1"/>
    <property type="molecule type" value="Genomic_DNA"/>
</dbReference>
<feature type="region of interest" description="Disordered" evidence="2">
    <location>
        <begin position="54"/>
        <end position="114"/>
    </location>
</feature>
<organism evidence="4 5">
    <name type="scientific">Geosmithia morbida</name>
    <dbReference type="NCBI Taxonomy" id="1094350"/>
    <lineage>
        <taxon>Eukaryota</taxon>
        <taxon>Fungi</taxon>
        <taxon>Dikarya</taxon>
        <taxon>Ascomycota</taxon>
        <taxon>Pezizomycotina</taxon>
        <taxon>Sordariomycetes</taxon>
        <taxon>Hypocreomycetidae</taxon>
        <taxon>Hypocreales</taxon>
        <taxon>Bionectriaceae</taxon>
        <taxon>Geosmithia</taxon>
    </lineage>
</organism>